<name>A0A239PYK3_9RHOB</name>
<dbReference type="OrthoDB" id="186587at2"/>
<dbReference type="PANTHER" id="PTHR43130">
    <property type="entry name" value="ARAC-FAMILY TRANSCRIPTIONAL REGULATOR"/>
    <property type="match status" value="1"/>
</dbReference>
<dbReference type="AlphaFoldDB" id="A0A239PYK3"/>
<dbReference type="GO" id="GO:0043565">
    <property type="term" value="F:sequence-specific DNA binding"/>
    <property type="evidence" value="ECO:0007669"/>
    <property type="project" value="InterPro"/>
</dbReference>
<dbReference type="Gene3D" id="3.40.50.880">
    <property type="match status" value="1"/>
</dbReference>
<dbReference type="PANTHER" id="PTHR43130:SF3">
    <property type="entry name" value="HTH-TYPE TRANSCRIPTIONAL REGULATOR RV1931C"/>
    <property type="match status" value="1"/>
</dbReference>
<dbReference type="InterPro" id="IPR002818">
    <property type="entry name" value="DJ-1/PfpI"/>
</dbReference>
<dbReference type="Gene3D" id="1.10.10.60">
    <property type="entry name" value="Homeodomain-like"/>
    <property type="match status" value="1"/>
</dbReference>
<sequence>MPKDQSLACRMDQRRRLALIVYPGFKTLEATGPLSVLGYASRHLADAGYAGGYDITIAAPHVGHIPSDTAMSLEATQDLEGFDAPDTVLIAGAARIEEVLCAQRALVAWCRANGPRFKRCAAFCTASFLLAEAGLLDGQRAATHWNYVDRLRRRFPRVDVDADAIFVQAGRFWTSAGVTAAIDLTLAFVEQDYGRDIALAVAQDMVMYLKRPGGQSQFSTLLTGQMSGTPGMNEMLTWMSERLDQPLTLNDIAKERGMSIRSLTRAFTAEFGASPMAMLEGLRCERAKVLLLDTELPLKTLAYRAGFRSDEQMRKAFRRRFSLSPSDYRARFATSGTKQD</sequence>
<dbReference type="PROSITE" id="PS01124">
    <property type="entry name" value="HTH_ARAC_FAMILY_2"/>
    <property type="match status" value="1"/>
</dbReference>
<protein>
    <submittedName>
        <fullName evidence="4">Transcriptional regulator, AraC family with amidase-like domain</fullName>
    </submittedName>
</protein>
<gene>
    <name evidence="4" type="ORF">SAMN05444959_11127</name>
</gene>
<evidence type="ECO:0000256" key="1">
    <source>
        <dbReference type="ARBA" id="ARBA00023015"/>
    </source>
</evidence>
<evidence type="ECO:0000313" key="4">
    <source>
        <dbReference type="EMBL" id="SNT75401.1"/>
    </source>
</evidence>
<dbReference type="Proteomes" id="UP000198307">
    <property type="component" value="Unassembled WGS sequence"/>
</dbReference>
<dbReference type="Pfam" id="PF12833">
    <property type="entry name" value="HTH_18"/>
    <property type="match status" value="1"/>
</dbReference>
<keyword evidence="2" id="KW-0804">Transcription</keyword>
<evidence type="ECO:0000256" key="2">
    <source>
        <dbReference type="ARBA" id="ARBA00023163"/>
    </source>
</evidence>
<dbReference type="GO" id="GO:0003700">
    <property type="term" value="F:DNA-binding transcription factor activity"/>
    <property type="evidence" value="ECO:0007669"/>
    <property type="project" value="InterPro"/>
</dbReference>
<dbReference type="CDD" id="cd03137">
    <property type="entry name" value="GATase1_AraC_1"/>
    <property type="match status" value="1"/>
</dbReference>
<accession>A0A239PYK3</accession>
<dbReference type="EMBL" id="FZQB01000011">
    <property type="protein sequence ID" value="SNT75401.1"/>
    <property type="molecule type" value="Genomic_DNA"/>
</dbReference>
<dbReference type="Pfam" id="PF01965">
    <property type="entry name" value="DJ-1_PfpI"/>
    <property type="match status" value="1"/>
</dbReference>
<dbReference type="SMART" id="SM00342">
    <property type="entry name" value="HTH_ARAC"/>
    <property type="match status" value="1"/>
</dbReference>
<evidence type="ECO:0000313" key="5">
    <source>
        <dbReference type="Proteomes" id="UP000198307"/>
    </source>
</evidence>
<keyword evidence="5" id="KW-1185">Reference proteome</keyword>
<proteinExistence type="predicted"/>
<dbReference type="RefSeq" id="WP_089345038.1">
    <property type="nucleotide sequence ID" value="NZ_CP067131.1"/>
</dbReference>
<organism evidence="4 5">
    <name type="scientific">Paracoccus seriniphilus</name>
    <dbReference type="NCBI Taxonomy" id="184748"/>
    <lineage>
        <taxon>Bacteria</taxon>
        <taxon>Pseudomonadati</taxon>
        <taxon>Pseudomonadota</taxon>
        <taxon>Alphaproteobacteria</taxon>
        <taxon>Rhodobacterales</taxon>
        <taxon>Paracoccaceae</taxon>
        <taxon>Paracoccus</taxon>
    </lineage>
</organism>
<feature type="domain" description="HTH araC/xylS-type" evidence="3">
    <location>
        <begin position="233"/>
        <end position="331"/>
    </location>
</feature>
<dbReference type="SUPFAM" id="SSF46689">
    <property type="entry name" value="Homeodomain-like"/>
    <property type="match status" value="2"/>
</dbReference>
<dbReference type="SUPFAM" id="SSF52317">
    <property type="entry name" value="Class I glutamine amidotransferase-like"/>
    <property type="match status" value="1"/>
</dbReference>
<dbReference type="InterPro" id="IPR018060">
    <property type="entry name" value="HTH_AraC"/>
</dbReference>
<dbReference type="InterPro" id="IPR029062">
    <property type="entry name" value="Class_I_gatase-like"/>
</dbReference>
<evidence type="ECO:0000259" key="3">
    <source>
        <dbReference type="PROSITE" id="PS01124"/>
    </source>
</evidence>
<keyword evidence="1" id="KW-0805">Transcription regulation</keyword>
<dbReference type="InterPro" id="IPR009057">
    <property type="entry name" value="Homeodomain-like_sf"/>
</dbReference>
<reference evidence="4 5" key="1">
    <citation type="submission" date="2017-07" db="EMBL/GenBank/DDBJ databases">
        <authorList>
            <person name="Sun Z.S."/>
            <person name="Albrecht U."/>
            <person name="Echele G."/>
            <person name="Lee C.C."/>
        </authorList>
    </citation>
    <scope>NUCLEOTIDE SEQUENCE [LARGE SCALE GENOMIC DNA]</scope>
    <source>
        <strain evidence="4 5">DSM 14827</strain>
    </source>
</reference>
<dbReference type="InterPro" id="IPR052158">
    <property type="entry name" value="INH-QAR"/>
</dbReference>